<dbReference type="PANTHER" id="PTHR23504:SF31">
    <property type="entry name" value="MAJOR FACILITATOR SUPERFAMILY DOMAIN-CONTAINING PROTEIN 10"/>
    <property type="match status" value="1"/>
</dbReference>
<feature type="transmembrane region" description="Helical" evidence="6">
    <location>
        <begin position="305"/>
        <end position="322"/>
    </location>
</feature>
<evidence type="ECO:0000313" key="8">
    <source>
        <dbReference type="EMBL" id="PXA04563.1"/>
    </source>
</evidence>
<gene>
    <name evidence="8" type="ORF">DDZ13_05145</name>
</gene>
<evidence type="ECO:0000256" key="2">
    <source>
        <dbReference type="ARBA" id="ARBA00022448"/>
    </source>
</evidence>
<dbReference type="AlphaFoldDB" id="A0A317ZK01"/>
<dbReference type="PROSITE" id="PS50850">
    <property type="entry name" value="MFS"/>
    <property type="match status" value="1"/>
</dbReference>
<keyword evidence="5 6" id="KW-0472">Membrane</keyword>
<dbReference type="InParanoid" id="A0A317ZK01"/>
<dbReference type="GO" id="GO:0016020">
    <property type="term" value="C:membrane"/>
    <property type="evidence" value="ECO:0007669"/>
    <property type="project" value="UniProtKB-SubCell"/>
</dbReference>
<feature type="transmembrane region" description="Helical" evidence="6">
    <location>
        <begin position="143"/>
        <end position="160"/>
    </location>
</feature>
<feature type="transmembrane region" description="Helical" evidence="6">
    <location>
        <begin position="213"/>
        <end position="232"/>
    </location>
</feature>
<feature type="transmembrane region" description="Helical" evidence="6">
    <location>
        <begin position="395"/>
        <end position="417"/>
    </location>
</feature>
<dbReference type="SUPFAM" id="SSF103473">
    <property type="entry name" value="MFS general substrate transporter"/>
    <property type="match status" value="1"/>
</dbReference>
<feature type="transmembrane region" description="Helical" evidence="6">
    <location>
        <begin position="114"/>
        <end position="137"/>
    </location>
</feature>
<comment type="subcellular location">
    <subcellularLocation>
        <location evidence="1">Membrane</location>
        <topology evidence="1">Multi-pass membrane protein</topology>
    </subcellularLocation>
</comment>
<keyword evidence="3 6" id="KW-0812">Transmembrane</keyword>
<dbReference type="EMBL" id="QHJQ01000003">
    <property type="protein sequence ID" value="PXA04563.1"/>
    <property type="molecule type" value="Genomic_DNA"/>
</dbReference>
<feature type="transmembrane region" description="Helical" evidence="6">
    <location>
        <begin position="172"/>
        <end position="193"/>
    </location>
</feature>
<dbReference type="Gene3D" id="1.20.1250.20">
    <property type="entry name" value="MFS general substrate transporter like domains"/>
    <property type="match status" value="1"/>
</dbReference>
<sequence length="451" mass="47830">MMSENNPSTPKQGRRTLGIVFLTLFLDLVGFSIIFPLFPAMLDYYLPNGAGDSSLLGQMVAPLANWAERSGAEDPRLMTAVLFGGVLGSLYSILQFLCAPLWGAWSDRVGRRKVLLITISGLAFSYLLWCFAASFWVLILARVIGGAMGGNLSVATAAVADSTTREKRSSGLAIIGIAFGLGFITGPGIGGLAAKIDLTALQPALEAYGINPFSVPALVSLLLALINLGWVWSRFEETLPERSEDAPPPEARGLAAFHIFTTGGPETRRTNLLYLIFMLAFSGMEFTLTFLAVERFAFSPAQNGGMFVFIGFILILVQGGIVRRLASPVGEKRLALAGLCFGVAAFVALAFAAKLGLFFLALAALAFAIGLVSPTLSALVSLYTSEAEQGAALGVFRSAGSLARAIGPLVAAFIYFAYGSKSAYLLGAVVVLIPIIMALKLPQPRKSVEKH</sequence>
<feature type="transmembrane region" description="Helical" evidence="6">
    <location>
        <begin position="423"/>
        <end position="441"/>
    </location>
</feature>
<feature type="domain" description="Major facilitator superfamily (MFS) profile" evidence="7">
    <location>
        <begin position="16"/>
        <end position="446"/>
    </location>
</feature>
<keyword evidence="2" id="KW-0813">Transport</keyword>
<dbReference type="Proteomes" id="UP000247099">
    <property type="component" value="Unassembled WGS sequence"/>
</dbReference>
<feature type="transmembrane region" description="Helical" evidence="6">
    <location>
        <begin position="334"/>
        <end position="353"/>
    </location>
</feature>
<feature type="transmembrane region" description="Helical" evidence="6">
    <location>
        <begin position="272"/>
        <end position="293"/>
    </location>
</feature>
<organism evidence="8 9">
    <name type="scientific">Coraliomargarita sinensis</name>
    <dbReference type="NCBI Taxonomy" id="2174842"/>
    <lineage>
        <taxon>Bacteria</taxon>
        <taxon>Pseudomonadati</taxon>
        <taxon>Verrucomicrobiota</taxon>
        <taxon>Opitutia</taxon>
        <taxon>Puniceicoccales</taxon>
        <taxon>Coraliomargaritaceae</taxon>
        <taxon>Coraliomargarita</taxon>
    </lineage>
</organism>
<protein>
    <submittedName>
        <fullName evidence="8">MFS transporter</fullName>
    </submittedName>
</protein>
<proteinExistence type="predicted"/>
<comment type="caution">
    <text evidence="8">The sequence shown here is derived from an EMBL/GenBank/DDBJ whole genome shotgun (WGS) entry which is preliminary data.</text>
</comment>
<evidence type="ECO:0000313" key="9">
    <source>
        <dbReference type="Proteomes" id="UP000247099"/>
    </source>
</evidence>
<dbReference type="Pfam" id="PF07690">
    <property type="entry name" value="MFS_1"/>
    <property type="match status" value="1"/>
</dbReference>
<accession>A0A317ZK01</accession>
<evidence type="ECO:0000256" key="4">
    <source>
        <dbReference type="ARBA" id="ARBA00022989"/>
    </source>
</evidence>
<dbReference type="InterPro" id="IPR011701">
    <property type="entry name" value="MFS"/>
</dbReference>
<evidence type="ECO:0000259" key="7">
    <source>
        <dbReference type="PROSITE" id="PS50850"/>
    </source>
</evidence>
<dbReference type="FunCoup" id="A0A317ZK01">
    <property type="interactions" value="166"/>
</dbReference>
<dbReference type="InterPro" id="IPR036259">
    <property type="entry name" value="MFS_trans_sf"/>
</dbReference>
<evidence type="ECO:0000256" key="3">
    <source>
        <dbReference type="ARBA" id="ARBA00022692"/>
    </source>
</evidence>
<keyword evidence="4 6" id="KW-1133">Transmembrane helix</keyword>
<feature type="transmembrane region" description="Helical" evidence="6">
    <location>
        <begin position="359"/>
        <end position="383"/>
    </location>
</feature>
<dbReference type="RefSeq" id="WP_110130370.1">
    <property type="nucleotide sequence ID" value="NZ_QHJQ01000003.1"/>
</dbReference>
<feature type="transmembrane region" description="Helical" evidence="6">
    <location>
        <begin position="77"/>
        <end position="102"/>
    </location>
</feature>
<keyword evidence="9" id="KW-1185">Reference proteome</keyword>
<evidence type="ECO:0000256" key="5">
    <source>
        <dbReference type="ARBA" id="ARBA00023136"/>
    </source>
</evidence>
<feature type="transmembrane region" description="Helical" evidence="6">
    <location>
        <begin position="16"/>
        <end position="38"/>
    </location>
</feature>
<dbReference type="OrthoDB" id="9793283at2"/>
<evidence type="ECO:0000256" key="1">
    <source>
        <dbReference type="ARBA" id="ARBA00004141"/>
    </source>
</evidence>
<reference evidence="8 9" key="1">
    <citation type="submission" date="2018-05" db="EMBL/GenBank/DDBJ databases">
        <title>Coraliomargarita sinensis sp. nov., isolated from a marine solar saltern.</title>
        <authorList>
            <person name="Zhou L.Y."/>
        </authorList>
    </citation>
    <scope>NUCLEOTIDE SEQUENCE [LARGE SCALE GENOMIC DNA]</scope>
    <source>
        <strain evidence="8 9">WN38</strain>
    </source>
</reference>
<dbReference type="PANTHER" id="PTHR23504">
    <property type="entry name" value="MAJOR FACILITATOR SUPERFAMILY DOMAIN-CONTAINING PROTEIN 10"/>
    <property type="match status" value="1"/>
</dbReference>
<evidence type="ECO:0000256" key="6">
    <source>
        <dbReference type="SAM" id="Phobius"/>
    </source>
</evidence>
<dbReference type="InterPro" id="IPR020846">
    <property type="entry name" value="MFS_dom"/>
</dbReference>
<dbReference type="GO" id="GO:0022857">
    <property type="term" value="F:transmembrane transporter activity"/>
    <property type="evidence" value="ECO:0007669"/>
    <property type="project" value="InterPro"/>
</dbReference>
<name>A0A317ZK01_9BACT</name>